<accession>A0ABP0NHM0</accession>
<dbReference type="Proteomes" id="UP001642464">
    <property type="component" value="Unassembled WGS sequence"/>
</dbReference>
<comment type="caution">
    <text evidence="1">The sequence shown here is derived from an EMBL/GenBank/DDBJ whole genome shotgun (WGS) entry which is preliminary data.</text>
</comment>
<gene>
    <name evidence="1" type="ORF">SCF082_LOCUS32706</name>
</gene>
<evidence type="ECO:0000313" key="1">
    <source>
        <dbReference type="EMBL" id="CAK9063006.1"/>
    </source>
</evidence>
<proteinExistence type="predicted"/>
<keyword evidence="2" id="KW-1185">Reference proteome</keyword>
<evidence type="ECO:0000313" key="2">
    <source>
        <dbReference type="Proteomes" id="UP001642464"/>
    </source>
</evidence>
<protein>
    <submittedName>
        <fullName evidence="1">Uncharacterized protein</fullName>
    </submittedName>
</protein>
<organism evidence="1 2">
    <name type="scientific">Durusdinium trenchii</name>
    <dbReference type="NCBI Taxonomy" id="1381693"/>
    <lineage>
        <taxon>Eukaryota</taxon>
        <taxon>Sar</taxon>
        <taxon>Alveolata</taxon>
        <taxon>Dinophyceae</taxon>
        <taxon>Suessiales</taxon>
        <taxon>Symbiodiniaceae</taxon>
        <taxon>Durusdinium</taxon>
    </lineage>
</organism>
<dbReference type="EMBL" id="CAXAMM010028557">
    <property type="protein sequence ID" value="CAK9063006.1"/>
    <property type="molecule type" value="Genomic_DNA"/>
</dbReference>
<sequence length="213" mass="24277">MVLRWSTAFEMSPGVPEFRKSSTLDAEPFEVTNWASDHRLELPYDDVQNPVVRWQLRCWGPSCMEGAYIFSPDYTQNVQGGLSFPRLLLHRPHADPNQPDEPQALLTVMDQHRLQDMDCSTDGVLTPFCNYCMKLEPVKMCSQNGKHQFCQPSANHFSIRTTCPHPKFLTERDGHVFFAPSSASNDQYWRLSQPPPPPVSYAANAPNANFDFL</sequence>
<name>A0ABP0NHM0_9DINO</name>
<reference evidence="1 2" key="1">
    <citation type="submission" date="2024-02" db="EMBL/GenBank/DDBJ databases">
        <authorList>
            <person name="Chen Y."/>
            <person name="Shah S."/>
            <person name="Dougan E. K."/>
            <person name="Thang M."/>
            <person name="Chan C."/>
        </authorList>
    </citation>
    <scope>NUCLEOTIDE SEQUENCE [LARGE SCALE GENOMIC DNA]</scope>
</reference>